<gene>
    <name evidence="1" type="ORF">L6452_02705</name>
</gene>
<dbReference type="EMBL" id="CM042047">
    <property type="protein sequence ID" value="KAI3771540.1"/>
    <property type="molecule type" value="Genomic_DNA"/>
</dbReference>
<organism evidence="1 2">
    <name type="scientific">Arctium lappa</name>
    <name type="common">Greater burdock</name>
    <name type="synonym">Lappa major</name>
    <dbReference type="NCBI Taxonomy" id="4217"/>
    <lineage>
        <taxon>Eukaryota</taxon>
        <taxon>Viridiplantae</taxon>
        <taxon>Streptophyta</taxon>
        <taxon>Embryophyta</taxon>
        <taxon>Tracheophyta</taxon>
        <taxon>Spermatophyta</taxon>
        <taxon>Magnoliopsida</taxon>
        <taxon>eudicotyledons</taxon>
        <taxon>Gunneridae</taxon>
        <taxon>Pentapetalae</taxon>
        <taxon>asterids</taxon>
        <taxon>campanulids</taxon>
        <taxon>Asterales</taxon>
        <taxon>Asteraceae</taxon>
        <taxon>Carduoideae</taxon>
        <taxon>Cardueae</taxon>
        <taxon>Arctiinae</taxon>
        <taxon>Arctium</taxon>
    </lineage>
</organism>
<sequence>MASMVFSVASPTGVGWGGVGLLASKSTVDGSPCFFGTTTLALHRLLRHALGFSSAGSLIAYRFTRAMDLGSNGAVRRMEHNSFWRVDDKFKED</sequence>
<reference evidence="2" key="1">
    <citation type="journal article" date="2022" name="Mol. Ecol. Resour.">
        <title>The genomes of chicory, endive, great burdock and yacon provide insights into Asteraceae palaeo-polyploidization history and plant inulin production.</title>
        <authorList>
            <person name="Fan W."/>
            <person name="Wang S."/>
            <person name="Wang H."/>
            <person name="Wang A."/>
            <person name="Jiang F."/>
            <person name="Liu H."/>
            <person name="Zhao H."/>
            <person name="Xu D."/>
            <person name="Zhang Y."/>
        </authorList>
    </citation>
    <scope>NUCLEOTIDE SEQUENCE [LARGE SCALE GENOMIC DNA]</scope>
    <source>
        <strain evidence="2">cv. Niubang</strain>
    </source>
</reference>
<evidence type="ECO:0000313" key="1">
    <source>
        <dbReference type="EMBL" id="KAI3771540.1"/>
    </source>
</evidence>
<accession>A0ACB9FK74</accession>
<comment type="caution">
    <text evidence="1">The sequence shown here is derived from an EMBL/GenBank/DDBJ whole genome shotgun (WGS) entry which is preliminary data.</text>
</comment>
<protein>
    <submittedName>
        <fullName evidence="1">Uncharacterized protein</fullName>
    </submittedName>
</protein>
<name>A0ACB9FK74_ARCLA</name>
<reference evidence="1 2" key="2">
    <citation type="journal article" date="2022" name="Mol. Ecol. Resour.">
        <title>The genomes of chicory, endive, great burdock and yacon provide insights into Asteraceae paleo-polyploidization history and plant inulin production.</title>
        <authorList>
            <person name="Fan W."/>
            <person name="Wang S."/>
            <person name="Wang H."/>
            <person name="Wang A."/>
            <person name="Jiang F."/>
            <person name="Liu H."/>
            <person name="Zhao H."/>
            <person name="Xu D."/>
            <person name="Zhang Y."/>
        </authorList>
    </citation>
    <scope>NUCLEOTIDE SEQUENCE [LARGE SCALE GENOMIC DNA]</scope>
    <source>
        <strain evidence="2">cv. Niubang</strain>
    </source>
</reference>
<proteinExistence type="predicted"/>
<keyword evidence="2" id="KW-1185">Reference proteome</keyword>
<dbReference type="Proteomes" id="UP001055879">
    <property type="component" value="Linkage Group LG01"/>
</dbReference>
<evidence type="ECO:0000313" key="2">
    <source>
        <dbReference type="Proteomes" id="UP001055879"/>
    </source>
</evidence>